<dbReference type="InterPro" id="IPR050834">
    <property type="entry name" value="Glycosyltransf_2"/>
</dbReference>
<dbReference type="PANTHER" id="PTHR43685:SF2">
    <property type="entry name" value="GLYCOSYLTRANSFERASE 2-LIKE DOMAIN-CONTAINING PROTEIN"/>
    <property type="match status" value="1"/>
</dbReference>
<accession>A0A1G7EQ63</accession>
<dbReference type="OrthoDB" id="3226099at2"/>
<protein>
    <submittedName>
        <fullName evidence="2">Glycosyltransferase involved in cell wall bisynthesis</fullName>
    </submittedName>
</protein>
<dbReference type="Pfam" id="PF00535">
    <property type="entry name" value="Glycos_transf_2"/>
    <property type="match status" value="1"/>
</dbReference>
<reference evidence="2 3" key="1">
    <citation type="submission" date="2016-10" db="EMBL/GenBank/DDBJ databases">
        <authorList>
            <person name="de Groot N.N."/>
        </authorList>
    </citation>
    <scope>NUCLEOTIDE SEQUENCE [LARGE SCALE GENOMIC DNA]</scope>
    <source>
        <strain evidence="2 3">MON 2.2</strain>
    </source>
</reference>
<evidence type="ECO:0000313" key="2">
    <source>
        <dbReference type="EMBL" id="SDE65811.1"/>
    </source>
</evidence>
<dbReference type="RefSeq" id="WP_090595938.1">
    <property type="nucleotide sequence ID" value="NZ_LT629688.1"/>
</dbReference>
<dbReference type="PANTHER" id="PTHR43685">
    <property type="entry name" value="GLYCOSYLTRANSFERASE"/>
    <property type="match status" value="1"/>
</dbReference>
<proteinExistence type="predicted"/>
<dbReference type="InterPro" id="IPR001173">
    <property type="entry name" value="Glyco_trans_2-like"/>
</dbReference>
<dbReference type="Gene3D" id="3.90.550.10">
    <property type="entry name" value="Spore Coat Polysaccharide Biosynthesis Protein SpsA, Chain A"/>
    <property type="match status" value="1"/>
</dbReference>
<keyword evidence="3" id="KW-1185">Reference proteome</keyword>
<organism evidence="2 3">
    <name type="scientific">Auraticoccus monumenti</name>
    <dbReference type="NCBI Taxonomy" id="675864"/>
    <lineage>
        <taxon>Bacteria</taxon>
        <taxon>Bacillati</taxon>
        <taxon>Actinomycetota</taxon>
        <taxon>Actinomycetes</taxon>
        <taxon>Propionibacteriales</taxon>
        <taxon>Propionibacteriaceae</taxon>
        <taxon>Auraticoccus</taxon>
    </lineage>
</organism>
<keyword evidence="2" id="KW-0808">Transferase</keyword>
<dbReference type="SUPFAM" id="SSF53448">
    <property type="entry name" value="Nucleotide-diphospho-sugar transferases"/>
    <property type="match status" value="1"/>
</dbReference>
<evidence type="ECO:0000259" key="1">
    <source>
        <dbReference type="Pfam" id="PF00535"/>
    </source>
</evidence>
<dbReference type="CDD" id="cd00761">
    <property type="entry name" value="Glyco_tranf_GTA_type"/>
    <property type="match status" value="1"/>
</dbReference>
<gene>
    <name evidence="2" type="ORF">SAMN04489747_4011</name>
</gene>
<dbReference type="EMBL" id="LT629688">
    <property type="protein sequence ID" value="SDE65811.1"/>
    <property type="molecule type" value="Genomic_DNA"/>
</dbReference>
<dbReference type="GO" id="GO:0016740">
    <property type="term" value="F:transferase activity"/>
    <property type="evidence" value="ECO:0007669"/>
    <property type="project" value="UniProtKB-KW"/>
</dbReference>
<evidence type="ECO:0000313" key="3">
    <source>
        <dbReference type="Proteomes" id="UP000198546"/>
    </source>
</evidence>
<dbReference type="Proteomes" id="UP000198546">
    <property type="component" value="Chromosome i"/>
</dbReference>
<dbReference type="AlphaFoldDB" id="A0A1G7EQ63"/>
<dbReference type="InterPro" id="IPR029044">
    <property type="entry name" value="Nucleotide-diphossugar_trans"/>
</dbReference>
<name>A0A1G7EQ63_9ACTN</name>
<dbReference type="STRING" id="675864.SAMN04489747_4011"/>
<feature type="domain" description="Glycosyltransferase 2-like" evidence="1">
    <location>
        <begin position="16"/>
        <end position="142"/>
    </location>
</feature>
<sequence length="344" mass="38890">MASHGAPAQPDLTVVVTFFRLRHLAPVTIRNLSLVEGRERFQLVLLDDASGDGTADVIRRHCRMWLPEAEVVELEHNVGVSAARNVGLARARGRWITYLDGDDFVSADYWASVVADADRLDVDFVRTDFVRVEGLKRDLGRVPHQRRGVRQAAGEGVLPFDHGASVDYPRCSAGVYRTDLRERGLLEYREDLRTCEDRHHIWTLHLRADTFAVVDHAGSFYRRDIGTSLTRTPSEKQMDFLPAYRSIVDMVQQHEQSERFMPKAVRGLLAMTAFHLGARARFTRDLEEELVRRCRRTLDDVPQDALAEGLRRLDGKRRAVVERLRAGELELISADPAATSGAGR</sequence>